<proteinExistence type="predicted"/>
<evidence type="ECO:0000256" key="1">
    <source>
        <dbReference type="ARBA" id="ARBA00022723"/>
    </source>
</evidence>
<accession>A0ABW2NJP4</accession>
<dbReference type="Gene3D" id="3.40.140.10">
    <property type="entry name" value="Cytidine Deaminase, domain 2"/>
    <property type="match status" value="1"/>
</dbReference>
<dbReference type="PANTHER" id="PTHR11079">
    <property type="entry name" value="CYTOSINE DEAMINASE FAMILY MEMBER"/>
    <property type="match status" value="1"/>
</dbReference>
<name>A0ABW2NJP4_9BACL</name>
<dbReference type="InterPro" id="IPR016193">
    <property type="entry name" value="Cytidine_deaminase-like"/>
</dbReference>
<dbReference type="PROSITE" id="PS51747">
    <property type="entry name" value="CYT_DCMP_DEAMINASES_2"/>
    <property type="match status" value="1"/>
</dbReference>
<dbReference type="Pfam" id="PF00383">
    <property type="entry name" value="dCMP_cyt_deam_1"/>
    <property type="match status" value="1"/>
</dbReference>
<keyword evidence="5" id="KW-1185">Reference proteome</keyword>
<reference evidence="5" key="1">
    <citation type="journal article" date="2019" name="Int. J. Syst. Evol. Microbiol.">
        <title>The Global Catalogue of Microorganisms (GCM) 10K type strain sequencing project: providing services to taxonomists for standard genome sequencing and annotation.</title>
        <authorList>
            <consortium name="The Broad Institute Genomics Platform"/>
            <consortium name="The Broad Institute Genome Sequencing Center for Infectious Disease"/>
            <person name="Wu L."/>
            <person name="Ma J."/>
        </authorList>
    </citation>
    <scope>NUCLEOTIDE SEQUENCE [LARGE SCALE GENOMIC DNA]</scope>
    <source>
        <strain evidence="5">NBRC 106396</strain>
    </source>
</reference>
<protein>
    <submittedName>
        <fullName evidence="4">Nucleoside deaminase</fullName>
    </submittedName>
</protein>
<keyword evidence="1" id="KW-0479">Metal-binding</keyword>
<feature type="domain" description="CMP/dCMP-type deaminase" evidence="3">
    <location>
        <begin position="2"/>
        <end position="115"/>
    </location>
</feature>
<dbReference type="CDD" id="cd01285">
    <property type="entry name" value="nucleoside_deaminase"/>
    <property type="match status" value="1"/>
</dbReference>
<evidence type="ECO:0000313" key="5">
    <source>
        <dbReference type="Proteomes" id="UP001596549"/>
    </source>
</evidence>
<evidence type="ECO:0000256" key="2">
    <source>
        <dbReference type="ARBA" id="ARBA00022833"/>
    </source>
</evidence>
<evidence type="ECO:0000259" key="3">
    <source>
        <dbReference type="PROSITE" id="PS51747"/>
    </source>
</evidence>
<evidence type="ECO:0000313" key="4">
    <source>
        <dbReference type="EMBL" id="MFC7370892.1"/>
    </source>
</evidence>
<dbReference type="PANTHER" id="PTHR11079:SF202">
    <property type="entry name" value="TRNA-SPECIFIC ADENOSINE DEAMINASE"/>
    <property type="match status" value="1"/>
</dbReference>
<dbReference type="EMBL" id="JBHTCP010000009">
    <property type="protein sequence ID" value="MFC7370892.1"/>
    <property type="molecule type" value="Genomic_DNA"/>
</dbReference>
<keyword evidence="2" id="KW-0862">Zinc</keyword>
<dbReference type="InterPro" id="IPR016192">
    <property type="entry name" value="APOBEC/CMP_deaminase_Zn-bd"/>
</dbReference>
<dbReference type="Proteomes" id="UP001596549">
    <property type="component" value="Unassembled WGS sequence"/>
</dbReference>
<dbReference type="PROSITE" id="PS00903">
    <property type="entry name" value="CYT_DCMP_DEAMINASES_1"/>
    <property type="match status" value="1"/>
</dbReference>
<dbReference type="InterPro" id="IPR002125">
    <property type="entry name" value="CMP_dCMP_dom"/>
</dbReference>
<dbReference type="RefSeq" id="WP_379746927.1">
    <property type="nucleotide sequence ID" value="NZ_JBHTCP010000009.1"/>
</dbReference>
<dbReference type="SUPFAM" id="SSF53927">
    <property type="entry name" value="Cytidine deaminase-like"/>
    <property type="match status" value="1"/>
</dbReference>
<gene>
    <name evidence="4" type="ORF">ACFQPF_04325</name>
</gene>
<sequence>MNLDRYFLELALEEAELSFNEGTYPIGAVLVDGDGKIIGRGRNRVFTHLDPTCHAEMDVIRKAGSLLMDPMYRQTCTLYTSVEPCPMCSGALILADIKRVVWALNDDYLGALRKMKKGDHFRQKFDKISITAMPYPDLAMRQQELHKAFDFNRGVDYSVSNLVK</sequence>
<comment type="caution">
    <text evidence="4">The sequence shown here is derived from an EMBL/GenBank/DDBJ whole genome shotgun (WGS) entry which is preliminary data.</text>
</comment>
<organism evidence="4 5">
    <name type="scientific">Fictibacillus iocasae</name>
    <dbReference type="NCBI Taxonomy" id="2715437"/>
    <lineage>
        <taxon>Bacteria</taxon>
        <taxon>Bacillati</taxon>
        <taxon>Bacillota</taxon>
        <taxon>Bacilli</taxon>
        <taxon>Bacillales</taxon>
        <taxon>Fictibacillaceae</taxon>
        <taxon>Fictibacillus</taxon>
    </lineage>
</organism>